<dbReference type="Proteomes" id="UP000076842">
    <property type="component" value="Unassembled WGS sequence"/>
</dbReference>
<sequence length="798" mass="88354">MCNVPATRPPRLPTPEDDPMSINALNNAKEEDPGEKAAWEMEELLTARVLVNEEQHIADIAVQEEANRRYQEELDAFYAEQAPGLHYEQKPAPRPGDCIGQGSGLSNPCQTTAPPPLHTSSAPTPSHMSTVPCSQFLTATPTCTPACTLHPPTDHCTSTVLPPACIDAPGNATHPPTTQPHPSNAQATLHTPAKLRNLFQTALTLTQTEEAVATAQGKAQPGPEDEDDMFEGFDNEALAVLSQIMELTGLLPTGLANHLPTITFDFQQMLFGMNTTSALSNGPFQAHTARLHLENIFLAQWVNTLFSREFWACNDNLRILGNMERMFKKIIDVKAEHYNSVMGQLTTWAKTTEQVKYKIPLEQWLDRNLPYWPDAKHTAQPAPRKHQSEICDQHAKEMQAAMLANAEAQRCMRNTAGSLASPITPTLWGSATVRPASPLLAALESPISIAPSIGHAPIVLQRPANPDHAPALPEEVHCIFNEWALDISPEDHQNALVELHNVYWYNNPWQWYALLYDWLGEEYYKPVTTVMHHTSAALGHHPSKLSWKHHKAISAANQEKRALVEQLLDEAKTALNEALQDIHDQTGVALALPQCLLSGKNNAEAWQLAEARHIEQHEKKCVAHCIDYKQWESDTIRTANSFQEQAAAFSSHMGEHTLLKTDPVTFAQNFRAFCTSGGARGSLCLNASQFGRDIEDWYQITLQGWPLPSLKNPSEVSNIAELDKIRAALDDGACFFRHMTTIKIQQQAVVHEQELVLAKEKRMAAAEQCEASKAISAKCSLPVLNKDQPLNMASTSHT</sequence>
<evidence type="ECO:0000313" key="3">
    <source>
        <dbReference type="Proteomes" id="UP000076842"/>
    </source>
</evidence>
<gene>
    <name evidence="2" type="ORF">CALCODRAFT_545567</name>
</gene>
<evidence type="ECO:0000256" key="1">
    <source>
        <dbReference type="SAM" id="MobiDB-lite"/>
    </source>
</evidence>
<dbReference type="InParanoid" id="A0A165EVG1"/>
<feature type="region of interest" description="Disordered" evidence="1">
    <location>
        <begin position="87"/>
        <end position="124"/>
    </location>
</feature>
<proteinExistence type="predicted"/>
<feature type="compositionally biased region" description="Polar residues" evidence="1">
    <location>
        <begin position="104"/>
        <end position="124"/>
    </location>
</feature>
<feature type="region of interest" description="Disordered" evidence="1">
    <location>
        <begin position="1"/>
        <end position="36"/>
    </location>
</feature>
<keyword evidence="3" id="KW-1185">Reference proteome</keyword>
<name>A0A165EVG1_9BASI</name>
<reference evidence="2 3" key="1">
    <citation type="journal article" date="2016" name="Mol. Biol. Evol.">
        <title>Comparative Genomics of Early-Diverging Mushroom-Forming Fungi Provides Insights into the Origins of Lignocellulose Decay Capabilities.</title>
        <authorList>
            <person name="Nagy L.G."/>
            <person name="Riley R."/>
            <person name="Tritt A."/>
            <person name="Adam C."/>
            <person name="Daum C."/>
            <person name="Floudas D."/>
            <person name="Sun H."/>
            <person name="Yadav J.S."/>
            <person name="Pangilinan J."/>
            <person name="Larsson K.H."/>
            <person name="Matsuura K."/>
            <person name="Barry K."/>
            <person name="Labutti K."/>
            <person name="Kuo R."/>
            <person name="Ohm R.A."/>
            <person name="Bhattacharya S.S."/>
            <person name="Shirouzu T."/>
            <person name="Yoshinaga Y."/>
            <person name="Martin F.M."/>
            <person name="Grigoriev I.V."/>
            <person name="Hibbett D.S."/>
        </authorList>
    </citation>
    <scope>NUCLEOTIDE SEQUENCE [LARGE SCALE GENOMIC DNA]</scope>
    <source>
        <strain evidence="2 3">HHB12733</strain>
    </source>
</reference>
<accession>A0A165EVG1</accession>
<dbReference type="EMBL" id="KV423992">
    <property type="protein sequence ID" value="KZT55600.1"/>
    <property type="molecule type" value="Genomic_DNA"/>
</dbReference>
<dbReference type="AlphaFoldDB" id="A0A165EVG1"/>
<evidence type="ECO:0000313" key="2">
    <source>
        <dbReference type="EMBL" id="KZT55600.1"/>
    </source>
</evidence>
<protein>
    <submittedName>
        <fullName evidence="2">Uncharacterized protein</fullName>
    </submittedName>
</protein>
<organism evidence="2 3">
    <name type="scientific">Calocera cornea HHB12733</name>
    <dbReference type="NCBI Taxonomy" id="1353952"/>
    <lineage>
        <taxon>Eukaryota</taxon>
        <taxon>Fungi</taxon>
        <taxon>Dikarya</taxon>
        <taxon>Basidiomycota</taxon>
        <taxon>Agaricomycotina</taxon>
        <taxon>Dacrymycetes</taxon>
        <taxon>Dacrymycetales</taxon>
        <taxon>Dacrymycetaceae</taxon>
        <taxon>Calocera</taxon>
    </lineage>
</organism>